<dbReference type="EMBL" id="JADXDR010000192">
    <property type="protein sequence ID" value="KAI7836351.1"/>
    <property type="molecule type" value="Genomic_DNA"/>
</dbReference>
<sequence length="308" mass="31930">MQRTLLSIGGRALPPVVAAGAVAHRSVAQNGQPTSPTSLLSEDREDGFVEVLQQPVEQQEVAAALDNLYTLGGGGGALVARRPPGAMLHSASRPHIEEIDTASDTSSEGSVANHLMASVDDLNPFFAAGARLGEDLEDAAAATNFDLLATSVANVLSNHHVMTTISRVLVADPAFRELMTRVNPALPPTALPLMLEELVADSESESGDGGEIATGNPLMDLLVAVQRGVVLAAGKMGEAFVGLGHFLRGLGGDLNRTLAGMDGRPGTTTGGATAERPAQHFQRAVMKVACAVAVLVLTRRIALARMVL</sequence>
<organism evidence="1 2">
    <name type="scientific">Chlorella ohadii</name>
    <dbReference type="NCBI Taxonomy" id="2649997"/>
    <lineage>
        <taxon>Eukaryota</taxon>
        <taxon>Viridiplantae</taxon>
        <taxon>Chlorophyta</taxon>
        <taxon>core chlorophytes</taxon>
        <taxon>Trebouxiophyceae</taxon>
        <taxon>Chlorellales</taxon>
        <taxon>Chlorellaceae</taxon>
        <taxon>Chlorella clade</taxon>
        <taxon>Chlorella</taxon>
    </lineage>
</organism>
<reference evidence="1" key="1">
    <citation type="submission" date="2020-11" db="EMBL/GenBank/DDBJ databases">
        <title>Chlorella ohadii genome sequencing and assembly.</title>
        <authorList>
            <person name="Murik O."/>
            <person name="Treves H."/>
            <person name="Kedem I."/>
            <person name="Shotland Y."/>
            <person name="Kaplan A."/>
        </authorList>
    </citation>
    <scope>NUCLEOTIDE SEQUENCE</scope>
    <source>
        <strain evidence="1">1</strain>
    </source>
</reference>
<gene>
    <name evidence="1" type="ORF">COHA_009773</name>
</gene>
<proteinExistence type="predicted"/>
<name>A0AAD5DGG4_9CHLO</name>
<evidence type="ECO:0000313" key="2">
    <source>
        <dbReference type="Proteomes" id="UP001205105"/>
    </source>
</evidence>
<protein>
    <submittedName>
        <fullName evidence="1">Uncharacterized protein</fullName>
    </submittedName>
</protein>
<accession>A0AAD5DGG4</accession>
<comment type="caution">
    <text evidence="1">The sequence shown here is derived from an EMBL/GenBank/DDBJ whole genome shotgun (WGS) entry which is preliminary data.</text>
</comment>
<dbReference type="AlphaFoldDB" id="A0AAD5DGG4"/>
<evidence type="ECO:0000313" key="1">
    <source>
        <dbReference type="EMBL" id="KAI7836351.1"/>
    </source>
</evidence>
<dbReference type="Proteomes" id="UP001205105">
    <property type="component" value="Unassembled WGS sequence"/>
</dbReference>
<keyword evidence="2" id="KW-1185">Reference proteome</keyword>